<reference evidence="1 2" key="1">
    <citation type="journal article" date="2023" name="ACS Omega">
        <title>Identification of the Neoaspergillic Acid Biosynthesis Gene Cluster by Establishing an In Vitro CRISPR-Ribonucleoprotein Genetic System in Aspergillus melleus.</title>
        <authorList>
            <person name="Yuan B."/>
            <person name="Grau M.F."/>
            <person name="Murata R.M."/>
            <person name="Torok T."/>
            <person name="Venkateswaran K."/>
            <person name="Stajich J.E."/>
            <person name="Wang C.C.C."/>
        </authorList>
    </citation>
    <scope>NUCLEOTIDE SEQUENCE [LARGE SCALE GENOMIC DNA]</scope>
    <source>
        <strain evidence="1 2">IMV 1140</strain>
    </source>
</reference>
<organism evidence="1 2">
    <name type="scientific">Aspergillus melleus</name>
    <dbReference type="NCBI Taxonomy" id="138277"/>
    <lineage>
        <taxon>Eukaryota</taxon>
        <taxon>Fungi</taxon>
        <taxon>Dikarya</taxon>
        <taxon>Ascomycota</taxon>
        <taxon>Pezizomycotina</taxon>
        <taxon>Eurotiomycetes</taxon>
        <taxon>Eurotiomycetidae</taxon>
        <taxon>Eurotiales</taxon>
        <taxon>Aspergillaceae</taxon>
        <taxon>Aspergillus</taxon>
        <taxon>Aspergillus subgen. Circumdati</taxon>
    </lineage>
</organism>
<comment type="caution">
    <text evidence="1">The sequence shown here is derived from an EMBL/GenBank/DDBJ whole genome shotgun (WGS) entry which is preliminary data.</text>
</comment>
<accession>A0ACC3ALP4</accession>
<evidence type="ECO:0000313" key="1">
    <source>
        <dbReference type="EMBL" id="KAK1138416.1"/>
    </source>
</evidence>
<sequence>MLQSSKDDQTVFSSYTKGKGQRKARIDHVPQILLEPRRLLPSGRTKFSGAEAKNSPAFSTRKTPQKLPASWSLPGPFVRLKVYQAANDPQKSEDATAKKPVKATAKTSKYFQDDQKRSEGATPTAGSLKTLKGAKSRKGSAKSQKDDSGEDSGSDTLSKDKQLWREGVTTGLGPGKEVFIKKPKAKDAGNIPYEDHTLHPNTLEFLETLSENNERTWLKAHDADYQAARKDWESFVVSLSEKISDVDSTIPELPAKDLIFRIHRDVRFTKDPTPYKPYFSAAWSRTGKKGPYASYYVHCQPGSCIIGAGMWQPDADQLALIREDIDRNSHGLKAILNEKNMRHEVFNGVPDDEEEALKAFLDQNKETALKIKPKGYDVDNENIKLLRLRNFTICKSLADDDFRSPDAQAKIAALIGIVEPFVTYLNGVVMPDAVDPANDSENESSDNSTSE</sequence>
<protein>
    <submittedName>
        <fullName evidence="1">Uncharacterized protein</fullName>
    </submittedName>
</protein>
<proteinExistence type="predicted"/>
<gene>
    <name evidence="1" type="ORF">N8T08_002612</name>
</gene>
<name>A0ACC3ALP4_9EURO</name>
<dbReference type="Proteomes" id="UP001177260">
    <property type="component" value="Unassembled WGS sequence"/>
</dbReference>
<evidence type="ECO:0000313" key="2">
    <source>
        <dbReference type="Proteomes" id="UP001177260"/>
    </source>
</evidence>
<dbReference type="EMBL" id="JAOPJF010000151">
    <property type="protein sequence ID" value="KAK1138416.1"/>
    <property type="molecule type" value="Genomic_DNA"/>
</dbReference>
<keyword evidence="2" id="KW-1185">Reference proteome</keyword>